<evidence type="ECO:0008006" key="4">
    <source>
        <dbReference type="Google" id="ProtNLM"/>
    </source>
</evidence>
<sequence>MYYNFFYRIFLVFLLIVPSVTLADEAGDAKSSAAKINDLVAEGKYSIIYDSYTSKWYQKRVTKDGFVSNLTLGRQMLGKRKSKALIDQGYATNDPTGYEGAIYGFTYKNTYTSVSLYEKIVVINEDGKGFKLAGFFAQPAE</sequence>
<accession>A0A1H2HX97</accession>
<organism evidence="2 3">
    <name type="scientific">Nitrosomonas ureae</name>
    <dbReference type="NCBI Taxonomy" id="44577"/>
    <lineage>
        <taxon>Bacteria</taxon>
        <taxon>Pseudomonadati</taxon>
        <taxon>Pseudomonadota</taxon>
        <taxon>Betaproteobacteria</taxon>
        <taxon>Nitrosomonadales</taxon>
        <taxon>Nitrosomonadaceae</taxon>
        <taxon>Nitrosomonas</taxon>
    </lineage>
</organism>
<keyword evidence="1" id="KW-0732">Signal</keyword>
<dbReference type="InterPro" id="IPR025091">
    <property type="entry name" value="DUF4019"/>
</dbReference>
<protein>
    <recommendedName>
        <fullName evidence="4">DUF4019 domain-containing protein</fullName>
    </recommendedName>
</protein>
<evidence type="ECO:0000313" key="3">
    <source>
        <dbReference type="Proteomes" id="UP000182882"/>
    </source>
</evidence>
<dbReference type="Pfam" id="PF13211">
    <property type="entry name" value="DUF4019"/>
    <property type="match status" value="1"/>
</dbReference>
<reference evidence="3" key="1">
    <citation type="submission" date="2016-10" db="EMBL/GenBank/DDBJ databases">
        <authorList>
            <person name="Varghese N."/>
            <person name="Submissions S."/>
        </authorList>
    </citation>
    <scope>NUCLEOTIDE SEQUENCE [LARGE SCALE GENOMIC DNA]</scope>
    <source>
        <strain evidence="3">Nm10</strain>
    </source>
</reference>
<dbReference type="RefSeq" id="WP_062558170.1">
    <property type="nucleotide sequence ID" value="NZ_CP013341.1"/>
</dbReference>
<dbReference type="EMBL" id="FNLN01000072">
    <property type="protein sequence ID" value="SDU36511.1"/>
    <property type="molecule type" value="Genomic_DNA"/>
</dbReference>
<name>A0A1H2HX97_9PROT</name>
<dbReference type="Proteomes" id="UP000182882">
    <property type="component" value="Unassembled WGS sequence"/>
</dbReference>
<feature type="signal peptide" evidence="1">
    <location>
        <begin position="1"/>
        <end position="23"/>
    </location>
</feature>
<proteinExistence type="predicted"/>
<evidence type="ECO:0000313" key="2">
    <source>
        <dbReference type="EMBL" id="SDU36511.1"/>
    </source>
</evidence>
<gene>
    <name evidence="2" type="ORF">SAMN05216406_1723</name>
</gene>
<keyword evidence="3" id="KW-1185">Reference proteome</keyword>
<dbReference type="AlphaFoldDB" id="A0A1H2HX97"/>
<dbReference type="KEGG" id="nur:ATY38_04025"/>
<evidence type="ECO:0000256" key="1">
    <source>
        <dbReference type="SAM" id="SignalP"/>
    </source>
</evidence>
<feature type="chain" id="PRO_5016261837" description="DUF4019 domain-containing protein" evidence="1">
    <location>
        <begin position="24"/>
        <end position="141"/>
    </location>
</feature>